<dbReference type="AlphaFoldDB" id="A0A8S4R936"/>
<protein>
    <submittedName>
        <fullName evidence="1">Jg4021 protein</fullName>
    </submittedName>
</protein>
<sequence>MGRAHSSEKGWTLGSQGAGMAAPYCSEDPQFVVWGLSGTNAVGISVRAYNKKGLSEPYALSKSELSHHRFIKSIRNDLGSSTDFVVANSIPKRDSEHSSLHGALRDFKFVDQVDCQCLRVCSICHYRQDTLVKNFRLEALGYRPKLSDQNIVITGLSSHTGVVRGDLGNVKENGQQRSLCY</sequence>
<proteinExistence type="predicted"/>
<name>A0A8S4R936_9NEOP</name>
<comment type="caution">
    <text evidence="1">The sequence shown here is derived from an EMBL/GenBank/DDBJ whole genome shotgun (WGS) entry which is preliminary data.</text>
</comment>
<evidence type="ECO:0000313" key="1">
    <source>
        <dbReference type="EMBL" id="CAH2231960.1"/>
    </source>
</evidence>
<reference evidence="1" key="1">
    <citation type="submission" date="2022-03" db="EMBL/GenBank/DDBJ databases">
        <authorList>
            <person name="Lindestad O."/>
        </authorList>
    </citation>
    <scope>NUCLEOTIDE SEQUENCE</scope>
</reference>
<keyword evidence="2" id="KW-1185">Reference proteome</keyword>
<organism evidence="1 2">
    <name type="scientific">Pararge aegeria aegeria</name>
    <dbReference type="NCBI Taxonomy" id="348720"/>
    <lineage>
        <taxon>Eukaryota</taxon>
        <taxon>Metazoa</taxon>
        <taxon>Ecdysozoa</taxon>
        <taxon>Arthropoda</taxon>
        <taxon>Hexapoda</taxon>
        <taxon>Insecta</taxon>
        <taxon>Pterygota</taxon>
        <taxon>Neoptera</taxon>
        <taxon>Endopterygota</taxon>
        <taxon>Lepidoptera</taxon>
        <taxon>Glossata</taxon>
        <taxon>Ditrysia</taxon>
        <taxon>Papilionoidea</taxon>
        <taxon>Nymphalidae</taxon>
        <taxon>Satyrinae</taxon>
        <taxon>Satyrini</taxon>
        <taxon>Parargina</taxon>
        <taxon>Pararge</taxon>
    </lineage>
</organism>
<accession>A0A8S4R936</accession>
<gene>
    <name evidence="1" type="primary">jg4021</name>
    <name evidence="1" type="ORF">PAEG_LOCUS10312</name>
</gene>
<dbReference type="Proteomes" id="UP000838756">
    <property type="component" value="Unassembled WGS sequence"/>
</dbReference>
<evidence type="ECO:0000313" key="2">
    <source>
        <dbReference type="Proteomes" id="UP000838756"/>
    </source>
</evidence>
<dbReference type="EMBL" id="CAKXAJ010024860">
    <property type="protein sequence ID" value="CAH2231960.1"/>
    <property type="molecule type" value="Genomic_DNA"/>
</dbReference>